<dbReference type="EMBL" id="MCGR01000003">
    <property type="protein sequence ID" value="ORY90715.1"/>
    <property type="molecule type" value="Genomic_DNA"/>
</dbReference>
<dbReference type="Proteomes" id="UP000193467">
    <property type="component" value="Unassembled WGS sequence"/>
</dbReference>
<feature type="non-terminal residue" evidence="2">
    <location>
        <position position="1"/>
    </location>
</feature>
<dbReference type="InterPro" id="IPR023389">
    <property type="entry name" value="DOPA-like_sf"/>
</dbReference>
<reference evidence="2 3" key="1">
    <citation type="submission" date="2016-07" db="EMBL/GenBank/DDBJ databases">
        <title>Pervasive Adenine N6-methylation of Active Genes in Fungi.</title>
        <authorList>
            <consortium name="DOE Joint Genome Institute"/>
            <person name="Mondo S.J."/>
            <person name="Dannebaum R.O."/>
            <person name="Kuo R.C."/>
            <person name="Labutti K."/>
            <person name="Haridas S."/>
            <person name="Kuo A."/>
            <person name="Salamov A."/>
            <person name="Ahrendt S.R."/>
            <person name="Lipzen A."/>
            <person name="Sullivan W."/>
            <person name="Andreopoulos W.B."/>
            <person name="Clum A."/>
            <person name="Lindquist E."/>
            <person name="Daum C."/>
            <person name="Ramamoorthy G.K."/>
            <person name="Gryganskyi A."/>
            <person name="Culley D."/>
            <person name="Magnuson J.K."/>
            <person name="James T.Y."/>
            <person name="O'Malley M.A."/>
            <person name="Stajich J.E."/>
            <person name="Spatafora J.W."/>
            <person name="Visel A."/>
            <person name="Grigoriev I.V."/>
        </authorList>
    </citation>
    <scope>NUCLEOTIDE SEQUENCE [LARGE SCALE GENOMIC DNA]</scope>
    <source>
        <strain evidence="2 3">62-1032</strain>
    </source>
</reference>
<feature type="region of interest" description="Disordered" evidence="1">
    <location>
        <begin position="128"/>
        <end position="166"/>
    </location>
</feature>
<protein>
    <submittedName>
        <fullName evidence="2">DOPA-like domain-containing protein</fullName>
    </submittedName>
</protein>
<feature type="compositionally biased region" description="Basic and acidic residues" evidence="1">
    <location>
        <begin position="135"/>
        <end position="166"/>
    </location>
</feature>
<dbReference type="PANTHER" id="PTHR36423">
    <property type="entry name" value="AFR070WP"/>
    <property type="match status" value="1"/>
</dbReference>
<dbReference type="InParanoid" id="A0A1Y2G1H7"/>
<comment type="caution">
    <text evidence="2">The sequence shown here is derived from an EMBL/GenBank/DDBJ whole genome shotgun (WGS) entry which is preliminary data.</text>
</comment>
<dbReference type="SUPFAM" id="SSF143410">
    <property type="entry name" value="DOPA-like"/>
    <property type="match status" value="1"/>
</dbReference>
<gene>
    <name evidence="2" type="ORF">BCR35DRAFT_256204</name>
</gene>
<evidence type="ECO:0000313" key="2">
    <source>
        <dbReference type="EMBL" id="ORY90715.1"/>
    </source>
</evidence>
<name>A0A1Y2G1H7_9BASI</name>
<dbReference type="AlphaFoldDB" id="A0A1Y2G1H7"/>
<evidence type="ECO:0000256" key="1">
    <source>
        <dbReference type="SAM" id="MobiDB-lite"/>
    </source>
</evidence>
<evidence type="ECO:0000313" key="3">
    <source>
        <dbReference type="Proteomes" id="UP000193467"/>
    </source>
</evidence>
<accession>A0A1Y2G1H7</accession>
<proteinExistence type="predicted"/>
<dbReference type="InterPro" id="IPR014980">
    <property type="entry name" value="DOPA_dioxygen"/>
</dbReference>
<feature type="non-terminal residue" evidence="2">
    <location>
        <position position="166"/>
    </location>
</feature>
<dbReference type="OrthoDB" id="9970095at2759"/>
<organism evidence="2 3">
    <name type="scientific">Leucosporidium creatinivorum</name>
    <dbReference type="NCBI Taxonomy" id="106004"/>
    <lineage>
        <taxon>Eukaryota</taxon>
        <taxon>Fungi</taxon>
        <taxon>Dikarya</taxon>
        <taxon>Basidiomycota</taxon>
        <taxon>Pucciniomycotina</taxon>
        <taxon>Microbotryomycetes</taxon>
        <taxon>Leucosporidiales</taxon>
        <taxon>Leucosporidium</taxon>
    </lineage>
</organism>
<dbReference type="Pfam" id="PF08883">
    <property type="entry name" value="DOPA_dioxygen"/>
    <property type="match status" value="1"/>
</dbReference>
<sequence length="166" mass="18852">SRVKEYHFHIYFLTASTSQRAHALSLRERLLVARSQGEFVAVPLYRINETAMGPHPVGSYEVWVPESSFAAVFSFLAQERGELSIFIHPLTANQRADHEHRNAWIGPPFPLFLDNLLTGGEIPSQYHSLELGYSSKEEEPSEAEKKERGKRLEEKLRHEKGAAKAP</sequence>
<dbReference type="PANTHER" id="PTHR36423:SF2">
    <property type="entry name" value="AFR070WP"/>
    <property type="match status" value="1"/>
</dbReference>
<keyword evidence="3" id="KW-1185">Reference proteome</keyword>
<dbReference type="Gene3D" id="3.30.70.1240">
    <property type="entry name" value="DOPA-like domains"/>
    <property type="match status" value="1"/>
</dbReference>